<dbReference type="EMBL" id="CP039690">
    <property type="protein sequence ID" value="QCI65345.1"/>
    <property type="molecule type" value="Genomic_DNA"/>
</dbReference>
<organism evidence="1 2">
    <name type="scientific">Phreatobacter stygius</name>
    <dbReference type="NCBI Taxonomy" id="1940610"/>
    <lineage>
        <taxon>Bacteria</taxon>
        <taxon>Pseudomonadati</taxon>
        <taxon>Pseudomonadota</taxon>
        <taxon>Alphaproteobacteria</taxon>
        <taxon>Hyphomicrobiales</taxon>
        <taxon>Phreatobacteraceae</taxon>
        <taxon>Phreatobacter</taxon>
    </lineage>
</organism>
<evidence type="ECO:0000313" key="2">
    <source>
        <dbReference type="Proteomes" id="UP000298781"/>
    </source>
</evidence>
<reference evidence="1 2" key="1">
    <citation type="submission" date="2019-04" db="EMBL/GenBank/DDBJ databases">
        <title>Phreatobacter aquaticus sp. nov.</title>
        <authorList>
            <person name="Choi A."/>
        </authorList>
    </citation>
    <scope>NUCLEOTIDE SEQUENCE [LARGE SCALE GENOMIC DNA]</scope>
    <source>
        <strain evidence="1 2">KCTC 52518</strain>
    </source>
</reference>
<dbReference type="OrthoDB" id="7865555at2"/>
<proteinExistence type="predicted"/>
<name>A0A4D7B1W7_9HYPH</name>
<dbReference type="KEGG" id="pstg:E8M01_14680"/>
<evidence type="ECO:0000313" key="1">
    <source>
        <dbReference type="EMBL" id="QCI65345.1"/>
    </source>
</evidence>
<accession>A0A4D7B1W7</accession>
<gene>
    <name evidence="1" type="ORF">E8M01_14680</name>
</gene>
<dbReference type="AlphaFoldDB" id="A0A4D7B1W7"/>
<sequence length="80" mass="8751">MNTIMTPEVLAQIGLSKVAYVKAIRSDDMARMFPQAPPLPPGLDLFALISADGSPIMVTDRREEAVANAWQNELETVSLH</sequence>
<dbReference type="Pfam" id="PF06620">
    <property type="entry name" value="DUF1150"/>
    <property type="match status" value="1"/>
</dbReference>
<keyword evidence="2" id="KW-1185">Reference proteome</keyword>
<dbReference type="Proteomes" id="UP000298781">
    <property type="component" value="Chromosome"/>
</dbReference>
<dbReference type="RefSeq" id="WP_136960792.1">
    <property type="nucleotide sequence ID" value="NZ_CP039690.1"/>
</dbReference>
<dbReference type="InterPro" id="IPR009531">
    <property type="entry name" value="DUF1150"/>
</dbReference>
<protein>
    <submittedName>
        <fullName evidence="1">DUF1150 domain-containing protein</fullName>
    </submittedName>
</protein>